<evidence type="ECO:0000259" key="11">
    <source>
        <dbReference type="Pfam" id="PF01728"/>
    </source>
</evidence>
<dbReference type="InterPro" id="IPR002110">
    <property type="entry name" value="Ankyrin_rpt"/>
</dbReference>
<dbReference type="InterPro" id="IPR015507">
    <property type="entry name" value="rRNA-MeTfrase_E"/>
</dbReference>
<feature type="region of interest" description="Disordered" evidence="9">
    <location>
        <begin position="47"/>
        <end position="87"/>
    </location>
</feature>
<dbReference type="Gene3D" id="1.25.40.20">
    <property type="entry name" value="Ankyrin repeat-containing domain"/>
    <property type="match status" value="1"/>
</dbReference>
<proteinExistence type="inferred from homology"/>
<evidence type="ECO:0000313" key="12">
    <source>
        <dbReference type="EnsemblMetazoa" id="GAUT039576-PA"/>
    </source>
</evidence>
<keyword evidence="10" id="KW-0472">Membrane</keyword>
<dbReference type="Pfam" id="PF12796">
    <property type="entry name" value="Ank_2"/>
    <property type="match status" value="1"/>
</dbReference>
<evidence type="ECO:0000256" key="4">
    <source>
        <dbReference type="ARBA" id="ARBA00022679"/>
    </source>
</evidence>
<dbReference type="AlphaFoldDB" id="A0A1A9VJY7"/>
<dbReference type="STRING" id="7395.A0A1A9VJY7"/>
<feature type="compositionally biased region" description="Basic residues" evidence="9">
    <location>
        <begin position="585"/>
        <end position="594"/>
    </location>
</feature>
<evidence type="ECO:0000256" key="6">
    <source>
        <dbReference type="ARBA" id="ARBA00041184"/>
    </source>
</evidence>
<evidence type="ECO:0000256" key="8">
    <source>
        <dbReference type="SAM" id="Coils"/>
    </source>
</evidence>
<dbReference type="Pfam" id="PF01728">
    <property type="entry name" value="FtsJ"/>
    <property type="match status" value="1"/>
</dbReference>
<feature type="coiled-coil region" evidence="8">
    <location>
        <begin position="971"/>
        <end position="998"/>
    </location>
</feature>
<reference evidence="12" key="1">
    <citation type="submission" date="2020-05" db="UniProtKB">
        <authorList>
            <consortium name="EnsemblMetazoa"/>
        </authorList>
    </citation>
    <scope>IDENTIFICATION</scope>
    <source>
        <strain evidence="12">TTRI</strain>
    </source>
</reference>
<keyword evidence="10" id="KW-1133">Transmembrane helix</keyword>
<dbReference type="InterPro" id="IPR019632">
    <property type="entry name" value="DUF2497"/>
</dbReference>
<feature type="compositionally biased region" description="Polar residues" evidence="9">
    <location>
        <begin position="76"/>
        <end position="86"/>
    </location>
</feature>
<keyword evidence="7" id="KW-0040">ANK repeat</keyword>
<keyword evidence="5" id="KW-0949">S-adenosyl-L-methionine</keyword>
<evidence type="ECO:0000256" key="9">
    <source>
        <dbReference type="SAM" id="MobiDB-lite"/>
    </source>
</evidence>
<evidence type="ECO:0000256" key="5">
    <source>
        <dbReference type="ARBA" id="ARBA00022691"/>
    </source>
</evidence>
<evidence type="ECO:0000256" key="2">
    <source>
        <dbReference type="ARBA" id="ARBA00022552"/>
    </source>
</evidence>
<keyword evidence="10" id="KW-0812">Transmembrane</keyword>
<dbReference type="SUPFAM" id="SSF53335">
    <property type="entry name" value="S-adenosyl-L-methionine-dependent methyltransferases"/>
    <property type="match status" value="1"/>
</dbReference>
<feature type="transmembrane region" description="Helical" evidence="10">
    <location>
        <begin position="933"/>
        <end position="954"/>
    </location>
</feature>
<dbReference type="Proteomes" id="UP000078200">
    <property type="component" value="Unassembled WGS sequence"/>
</dbReference>
<feature type="region of interest" description="Disordered" evidence="9">
    <location>
        <begin position="554"/>
        <end position="623"/>
    </location>
</feature>
<organism evidence="12 13">
    <name type="scientific">Glossina austeni</name>
    <name type="common">Savannah tsetse fly</name>
    <dbReference type="NCBI Taxonomy" id="7395"/>
    <lineage>
        <taxon>Eukaryota</taxon>
        <taxon>Metazoa</taxon>
        <taxon>Ecdysozoa</taxon>
        <taxon>Arthropoda</taxon>
        <taxon>Hexapoda</taxon>
        <taxon>Insecta</taxon>
        <taxon>Pterygota</taxon>
        <taxon>Neoptera</taxon>
        <taxon>Endopterygota</taxon>
        <taxon>Diptera</taxon>
        <taxon>Brachycera</taxon>
        <taxon>Muscomorpha</taxon>
        <taxon>Hippoboscoidea</taxon>
        <taxon>Glossinidae</taxon>
        <taxon>Glossina</taxon>
    </lineage>
</organism>
<feature type="repeat" description="ANK" evidence="7">
    <location>
        <begin position="494"/>
        <end position="516"/>
    </location>
</feature>
<dbReference type="PROSITE" id="PS50297">
    <property type="entry name" value="ANK_REP_REGION"/>
    <property type="match status" value="1"/>
</dbReference>
<dbReference type="PROSITE" id="PS50088">
    <property type="entry name" value="ANK_REPEAT"/>
    <property type="match status" value="1"/>
</dbReference>
<feature type="compositionally biased region" description="Low complexity" evidence="9">
    <location>
        <begin position="650"/>
        <end position="667"/>
    </location>
</feature>
<dbReference type="VEuPathDB" id="VectorBase:GAUT039576"/>
<dbReference type="GO" id="GO:0008650">
    <property type="term" value="F:rRNA (uridine-2'-O-)-methyltransferase activity"/>
    <property type="evidence" value="ECO:0007669"/>
    <property type="project" value="TreeGrafter"/>
</dbReference>
<dbReference type="HAMAP" id="MF_01547">
    <property type="entry name" value="RNA_methyltr_E"/>
    <property type="match status" value="1"/>
</dbReference>
<accession>A0A1A9VJY7</accession>
<evidence type="ECO:0000256" key="3">
    <source>
        <dbReference type="ARBA" id="ARBA00022603"/>
    </source>
</evidence>
<dbReference type="InterPro" id="IPR002877">
    <property type="entry name" value="RNA_MeTrfase_FtsJ_dom"/>
</dbReference>
<feature type="compositionally biased region" description="Basic and acidic residues" evidence="9">
    <location>
        <begin position="554"/>
        <end position="584"/>
    </location>
</feature>
<keyword evidence="2" id="KW-0698">rRNA processing</keyword>
<keyword evidence="13" id="KW-1185">Reference proteome</keyword>
<feature type="region of interest" description="Disordered" evidence="9">
    <location>
        <begin position="646"/>
        <end position="689"/>
    </location>
</feature>
<keyword evidence="3" id="KW-0489">Methyltransferase</keyword>
<name>A0A1A9VJY7_GLOAU</name>
<dbReference type="PANTHER" id="PTHR10920:SF18">
    <property type="entry name" value="RRNA METHYLTRANSFERASE 2, MITOCHONDRIAL"/>
    <property type="match status" value="1"/>
</dbReference>
<evidence type="ECO:0000313" key="13">
    <source>
        <dbReference type="Proteomes" id="UP000078200"/>
    </source>
</evidence>
<evidence type="ECO:0000256" key="10">
    <source>
        <dbReference type="SAM" id="Phobius"/>
    </source>
</evidence>
<dbReference type="Pfam" id="PF10691">
    <property type="entry name" value="DUF2497"/>
    <property type="match status" value="1"/>
</dbReference>
<dbReference type="PANTHER" id="PTHR10920">
    <property type="entry name" value="RIBOSOMAL RNA METHYLTRANSFERASE"/>
    <property type="match status" value="1"/>
</dbReference>
<feature type="compositionally biased region" description="Basic and acidic residues" evidence="9">
    <location>
        <begin position="675"/>
        <end position="686"/>
    </location>
</feature>
<feature type="domain" description="Ribosomal RNA methyltransferase FtsJ" evidence="11">
    <location>
        <begin position="205"/>
        <end position="374"/>
    </location>
</feature>
<dbReference type="InterPro" id="IPR029063">
    <property type="entry name" value="SAM-dependent_MTases_sf"/>
</dbReference>
<evidence type="ECO:0000256" key="1">
    <source>
        <dbReference type="ARBA" id="ARBA00009258"/>
    </source>
</evidence>
<dbReference type="SUPFAM" id="SSF48403">
    <property type="entry name" value="Ankyrin repeat"/>
    <property type="match status" value="1"/>
</dbReference>
<comment type="similarity">
    <text evidence="1">Belongs to the class I-like SAM-binding methyltransferase superfamily. RNA methyltransferase RlmE family.</text>
</comment>
<protein>
    <recommendedName>
        <fullName evidence="6">rRNA methyltransferase 2, mitochondrial</fullName>
    </recommendedName>
</protein>
<keyword evidence="4" id="KW-0808">Transferase</keyword>
<sequence length="1073" mass="121546">MHDEQGNQSVKDILEDIKKAISGKNASNDKAEIKDENDDVLCLEEEYLEDMEEDGKKENSEKEDIDNDDQSKEMACNNNQFNGHSYNSEEKKDIYLYDNIQMSNNKTSNSGLQAQNNDHLVLKENMEEIKALLGKMQNELQHKQQKRANLTVEELVTSLLKPQLSEWLNKYLHALTARGRKLSSTRWLHRHLNDQYVRKTSKDGYRSRSAYKLVEMDNKFKLFQEGQKIIDLGASPGGWSQVASQKGANVVALDMKLMNAINGVEFIQCDIINGLEILREKFKDQKFDVILSDMAPESCGLKSLDHIRIMLLCEAALNFAKHFLSHGGTFAVKIFQGESDKDFCHELKKMFKTVKYFKPKSSRSESTEMYLVNLTSLWNYAAIINKLGVKVMAIEKKKFFEIIRNVSESEGLNEDNFLERIKDELHKKDYAEYNKFNLDFSKEHQFSIKISEEIAEDWTLLHLAVACNNLLTVELLLGKKVSVNARVKDGSKYDGLTALHIAASYGHENIIQLLLDDDQVNPSLKSKGKTPREMVGDMPNRDTIIKMLEAAEESYRTKPKEKAKDLHIKTEGGGHYHLSQDSHRTLAKTVKKRSTVAAALENGNKRTSLNSTDESSDSTVDEQSCVSVKNMVKNFESPQKINATCSNEQTSISLNESSSSDDSGIFTESEDGEDIDAKNEESKSHVTEYQSKLEALEKQNQKENQSLKQKIKSLENENTTLKGELEKTKTKKNEVPLEKVQKELTELKNCVTGHENRLEAFNKLEEENESLKQKMQELENENATLKGELEKIKNQHSNDLTEHETKLEALEKQNQKENQSLKQKMQDLGNENATLKGELEKTQKELEESKSCIAGYETKLKESNEENESLRQEIKNLKNENTTLKGTTKTKTDEVSLEKVEKRQFSPKVACASLAAMLAVGAALSIASGLSALLIVAASVVSALIAGGITYTISKPIAPDTELKELSLIDMKTFTKNFKNNEKKLEEFNKEIEDITTIAQDKFAHELENIAYDSVQKFRSLLAKELNSIFNNIHSQNVNLLKSSLVEYAISSNFINKKGETALIRSLLNIFIR</sequence>
<dbReference type="SMART" id="SM00248">
    <property type="entry name" value="ANK"/>
    <property type="match status" value="2"/>
</dbReference>
<evidence type="ECO:0000256" key="7">
    <source>
        <dbReference type="PROSITE-ProRule" id="PRU00023"/>
    </source>
</evidence>
<dbReference type="EnsemblMetazoa" id="GAUT039576-RA">
    <property type="protein sequence ID" value="GAUT039576-PA"/>
    <property type="gene ID" value="GAUT039576"/>
</dbReference>
<dbReference type="InterPro" id="IPR036770">
    <property type="entry name" value="Ankyrin_rpt-contain_sf"/>
</dbReference>
<feature type="coiled-coil region" evidence="8">
    <location>
        <begin position="119"/>
        <end position="153"/>
    </location>
</feature>
<dbReference type="InterPro" id="IPR050082">
    <property type="entry name" value="RNA_methyltr_RlmE"/>
</dbReference>
<keyword evidence="8" id="KW-0175">Coiled coil</keyword>
<dbReference type="Gene3D" id="3.40.50.150">
    <property type="entry name" value="Vaccinia Virus protein VP39"/>
    <property type="match status" value="1"/>
</dbReference>